<feature type="domain" description="Zn(2)-C6 fungal-type" evidence="7">
    <location>
        <begin position="36"/>
        <end position="68"/>
    </location>
</feature>
<keyword evidence="3" id="KW-0238">DNA-binding</keyword>
<dbReference type="SMART" id="SM00066">
    <property type="entry name" value="GAL4"/>
    <property type="match status" value="1"/>
</dbReference>
<dbReference type="InterPro" id="IPR036864">
    <property type="entry name" value="Zn2-C6_fun-type_DNA-bd_sf"/>
</dbReference>
<dbReference type="GO" id="GO:0005634">
    <property type="term" value="C:nucleus"/>
    <property type="evidence" value="ECO:0007669"/>
    <property type="project" value="UniProtKB-SubCell"/>
</dbReference>
<evidence type="ECO:0000256" key="3">
    <source>
        <dbReference type="ARBA" id="ARBA00023125"/>
    </source>
</evidence>
<organism evidence="8 9">
    <name type="scientific">Massariosphaeria phaeospora</name>
    <dbReference type="NCBI Taxonomy" id="100035"/>
    <lineage>
        <taxon>Eukaryota</taxon>
        <taxon>Fungi</taxon>
        <taxon>Dikarya</taxon>
        <taxon>Ascomycota</taxon>
        <taxon>Pezizomycotina</taxon>
        <taxon>Dothideomycetes</taxon>
        <taxon>Pleosporomycetidae</taxon>
        <taxon>Pleosporales</taxon>
        <taxon>Pleosporales incertae sedis</taxon>
        <taxon>Massariosphaeria</taxon>
    </lineage>
</organism>
<dbReference type="GO" id="GO:0000981">
    <property type="term" value="F:DNA-binding transcription factor activity, RNA polymerase II-specific"/>
    <property type="evidence" value="ECO:0007669"/>
    <property type="project" value="InterPro"/>
</dbReference>
<evidence type="ECO:0000256" key="1">
    <source>
        <dbReference type="ARBA" id="ARBA00004123"/>
    </source>
</evidence>
<dbReference type="SUPFAM" id="SSF57701">
    <property type="entry name" value="Zn2/Cys6 DNA-binding domain"/>
    <property type="match status" value="1"/>
</dbReference>
<dbReference type="Pfam" id="PF00172">
    <property type="entry name" value="Zn_clus"/>
    <property type="match status" value="1"/>
</dbReference>
<dbReference type="GO" id="GO:0000976">
    <property type="term" value="F:transcription cis-regulatory region binding"/>
    <property type="evidence" value="ECO:0007669"/>
    <property type="project" value="TreeGrafter"/>
</dbReference>
<keyword evidence="9" id="KW-1185">Reference proteome</keyword>
<dbReference type="CDD" id="cd00067">
    <property type="entry name" value="GAL4"/>
    <property type="match status" value="1"/>
</dbReference>
<evidence type="ECO:0000259" key="7">
    <source>
        <dbReference type="PROSITE" id="PS50048"/>
    </source>
</evidence>
<dbReference type="AlphaFoldDB" id="A0A7C8IH81"/>
<feature type="compositionally biased region" description="Low complexity" evidence="6">
    <location>
        <begin position="1"/>
        <end position="14"/>
    </location>
</feature>
<protein>
    <recommendedName>
        <fullName evidence="7">Zn(2)-C6 fungal-type domain-containing protein</fullName>
    </recommendedName>
</protein>
<name>A0A7C8IH81_9PLEO</name>
<dbReference type="PANTHER" id="PTHR31845:SF10">
    <property type="entry name" value="ZN(II)2CYS6 TRANSCRIPTION FACTOR (EUROFUNG)"/>
    <property type="match status" value="1"/>
</dbReference>
<dbReference type="PROSITE" id="PS50048">
    <property type="entry name" value="ZN2_CY6_FUNGAL_2"/>
    <property type="match status" value="1"/>
</dbReference>
<keyword evidence="2" id="KW-0805">Transcription regulation</keyword>
<dbReference type="PROSITE" id="PS00463">
    <property type="entry name" value="ZN2_CY6_FUNGAL_1"/>
    <property type="match status" value="1"/>
</dbReference>
<sequence>MIGHPHQPAPAASEPQPPPSAVTMEARESRIGNAFACERCRKHKVRCVPSDTAGICQRCQKARVECIEHVARRRPAKPRNVVQTPTRVADMERKLDKLSAIVTAAAAPSSAPQPSLPPVTGVASQIAEFAQRTPTPAPIASSASATSVPPVVKTPILPNPGSTPESALSFWESISDTLSELGRLDPVIRSISVIHMQLLLESYRTMTDYFPFVTIPKDCFCRDLIQQRPLLMFSVLTAASYDSALLQLTLSREFRKLLMVKIMNGEKSLDLLQGLLVFIAWHHHYMDSQAVSIHMLLQMCIGIAGDLGLDSTPASAKSPFLRDNVRDREAKRAHLGCYYLATNLGMMDPGRTRSIAYSPILGSYASELASTWEHPSDTVLPIIVDTCRFMEDVEETFKCQSEQALVARSQFKRLNDKWDSIKSSSKQQASDFKTVQWLQLAAHVHLHKLATTLELADRDSNAWASGFQLSLRITCLRSIEQFLNNSTQLTSGQYEYLSLTDWLHLISALHKLGKLTLHSSPIPGWDPAELQLSKTFDYFRDQLSAQMPRLREPLENHEDVFERFRRITAIMKTTLRTVPGRSSPNASTFEIATGSGRTVSLLQDLPPLKMDGVANGDPLPAPWKVIPQCDMSSTEFPWKFLMGTI</sequence>
<evidence type="ECO:0000313" key="8">
    <source>
        <dbReference type="EMBL" id="KAF2877566.1"/>
    </source>
</evidence>
<accession>A0A7C8IH81</accession>
<evidence type="ECO:0000256" key="6">
    <source>
        <dbReference type="SAM" id="MobiDB-lite"/>
    </source>
</evidence>
<evidence type="ECO:0000256" key="4">
    <source>
        <dbReference type="ARBA" id="ARBA00023163"/>
    </source>
</evidence>
<keyword evidence="5" id="KW-0539">Nucleus</keyword>
<dbReference type="PANTHER" id="PTHR31845">
    <property type="entry name" value="FINGER DOMAIN PROTEIN, PUTATIVE-RELATED"/>
    <property type="match status" value="1"/>
</dbReference>
<dbReference type="EMBL" id="JAADJZ010000002">
    <property type="protein sequence ID" value="KAF2877566.1"/>
    <property type="molecule type" value="Genomic_DNA"/>
</dbReference>
<dbReference type="CDD" id="cd12148">
    <property type="entry name" value="fungal_TF_MHR"/>
    <property type="match status" value="1"/>
</dbReference>
<keyword evidence="4" id="KW-0804">Transcription</keyword>
<evidence type="ECO:0000256" key="2">
    <source>
        <dbReference type="ARBA" id="ARBA00023015"/>
    </source>
</evidence>
<feature type="region of interest" description="Disordered" evidence="6">
    <location>
        <begin position="1"/>
        <end position="21"/>
    </location>
</feature>
<comment type="caution">
    <text evidence="8">The sequence shown here is derived from an EMBL/GenBank/DDBJ whole genome shotgun (WGS) entry which is preliminary data.</text>
</comment>
<proteinExistence type="predicted"/>
<evidence type="ECO:0000256" key="5">
    <source>
        <dbReference type="ARBA" id="ARBA00023242"/>
    </source>
</evidence>
<dbReference type="OrthoDB" id="5226580at2759"/>
<comment type="subcellular location">
    <subcellularLocation>
        <location evidence="1">Nucleus</location>
    </subcellularLocation>
</comment>
<dbReference type="GO" id="GO:0008270">
    <property type="term" value="F:zinc ion binding"/>
    <property type="evidence" value="ECO:0007669"/>
    <property type="project" value="InterPro"/>
</dbReference>
<dbReference type="Gene3D" id="4.10.240.10">
    <property type="entry name" value="Zn(2)-C6 fungal-type DNA-binding domain"/>
    <property type="match status" value="1"/>
</dbReference>
<dbReference type="InterPro" id="IPR051089">
    <property type="entry name" value="prtT"/>
</dbReference>
<gene>
    <name evidence="8" type="ORF">BDV95DRAFT_480890</name>
</gene>
<reference evidence="8 9" key="1">
    <citation type="submission" date="2020-01" db="EMBL/GenBank/DDBJ databases">
        <authorList>
            <consortium name="DOE Joint Genome Institute"/>
            <person name="Haridas S."/>
            <person name="Albert R."/>
            <person name="Binder M."/>
            <person name="Bloem J."/>
            <person name="Labutti K."/>
            <person name="Salamov A."/>
            <person name="Andreopoulos B."/>
            <person name="Baker S.E."/>
            <person name="Barry K."/>
            <person name="Bills G."/>
            <person name="Bluhm B.H."/>
            <person name="Cannon C."/>
            <person name="Castanera R."/>
            <person name="Culley D.E."/>
            <person name="Daum C."/>
            <person name="Ezra D."/>
            <person name="Gonzalez J.B."/>
            <person name="Henrissat B."/>
            <person name="Kuo A."/>
            <person name="Liang C."/>
            <person name="Lipzen A."/>
            <person name="Lutzoni F."/>
            <person name="Magnuson J."/>
            <person name="Mondo S."/>
            <person name="Nolan M."/>
            <person name="Ohm R."/>
            <person name="Pangilinan J."/>
            <person name="Park H.-J.H."/>
            <person name="Ramirez L."/>
            <person name="Alfaro M."/>
            <person name="Sun H."/>
            <person name="Tritt A."/>
            <person name="Yoshinaga Y."/>
            <person name="Zwiers L.-H.L."/>
            <person name="Turgeon B.G."/>
            <person name="Goodwin S.B."/>
            <person name="Spatafora J.W."/>
            <person name="Crous P.W."/>
            <person name="Grigoriev I.V."/>
        </authorList>
    </citation>
    <scope>NUCLEOTIDE SEQUENCE [LARGE SCALE GENOMIC DNA]</scope>
    <source>
        <strain evidence="8 9">CBS 611.86</strain>
    </source>
</reference>
<dbReference type="Proteomes" id="UP000481861">
    <property type="component" value="Unassembled WGS sequence"/>
</dbReference>
<evidence type="ECO:0000313" key="9">
    <source>
        <dbReference type="Proteomes" id="UP000481861"/>
    </source>
</evidence>
<dbReference type="InterPro" id="IPR001138">
    <property type="entry name" value="Zn2Cys6_DnaBD"/>
</dbReference>